<dbReference type="InterPro" id="IPR050952">
    <property type="entry name" value="TRIM-NHL_E3_ligases"/>
</dbReference>
<dbReference type="EMBL" id="CASHTH010004265">
    <property type="protein sequence ID" value="CAI8055239.1"/>
    <property type="molecule type" value="Genomic_DNA"/>
</dbReference>
<feature type="repeat" description="NHL" evidence="2">
    <location>
        <begin position="26"/>
        <end position="70"/>
    </location>
</feature>
<dbReference type="PANTHER" id="PTHR24104:SF47">
    <property type="entry name" value="E3 UBIQUITIN-PROTEIN LIGASE NHLRC1"/>
    <property type="match status" value="1"/>
</dbReference>
<keyword evidence="1" id="KW-0677">Repeat</keyword>
<dbReference type="Pfam" id="PF01436">
    <property type="entry name" value="NHL"/>
    <property type="match status" value="2"/>
</dbReference>
<feature type="repeat" description="NHL" evidence="2">
    <location>
        <begin position="74"/>
        <end position="117"/>
    </location>
</feature>
<dbReference type="GO" id="GO:0043161">
    <property type="term" value="P:proteasome-mediated ubiquitin-dependent protein catabolic process"/>
    <property type="evidence" value="ECO:0007669"/>
    <property type="project" value="TreeGrafter"/>
</dbReference>
<organism evidence="3 4">
    <name type="scientific">Geodia barretti</name>
    <name type="common">Barrett's horny sponge</name>
    <dbReference type="NCBI Taxonomy" id="519541"/>
    <lineage>
        <taxon>Eukaryota</taxon>
        <taxon>Metazoa</taxon>
        <taxon>Porifera</taxon>
        <taxon>Demospongiae</taxon>
        <taxon>Heteroscleromorpha</taxon>
        <taxon>Tetractinellida</taxon>
        <taxon>Astrophorina</taxon>
        <taxon>Geodiidae</taxon>
        <taxon>Geodia</taxon>
    </lineage>
</organism>
<evidence type="ECO:0000313" key="4">
    <source>
        <dbReference type="Proteomes" id="UP001174909"/>
    </source>
</evidence>
<dbReference type="PANTHER" id="PTHR24104">
    <property type="entry name" value="E3 UBIQUITIN-PROTEIN LIGASE NHLRC1-RELATED"/>
    <property type="match status" value="1"/>
</dbReference>
<dbReference type="Proteomes" id="UP001174909">
    <property type="component" value="Unassembled WGS sequence"/>
</dbReference>
<dbReference type="CDD" id="cd05819">
    <property type="entry name" value="NHL"/>
    <property type="match status" value="1"/>
</dbReference>
<evidence type="ECO:0000313" key="3">
    <source>
        <dbReference type="EMBL" id="CAI8055239.1"/>
    </source>
</evidence>
<comment type="caution">
    <text evidence="3">The sequence shown here is derived from an EMBL/GenBank/DDBJ whole genome shotgun (WGS) entry which is preliminary data.</text>
</comment>
<feature type="non-terminal residue" evidence="3">
    <location>
        <position position="1"/>
    </location>
</feature>
<protein>
    <submittedName>
        <fullName evidence="3">RING finger protein nhl-1</fullName>
    </submittedName>
</protein>
<accession>A0AA35XF89</accession>
<evidence type="ECO:0000256" key="1">
    <source>
        <dbReference type="ARBA" id="ARBA00022737"/>
    </source>
</evidence>
<reference evidence="3" key="1">
    <citation type="submission" date="2023-03" db="EMBL/GenBank/DDBJ databases">
        <authorList>
            <person name="Steffen K."/>
            <person name="Cardenas P."/>
        </authorList>
    </citation>
    <scope>NUCLEOTIDE SEQUENCE</scope>
</reference>
<dbReference type="InterPro" id="IPR001258">
    <property type="entry name" value="NHL_repeat"/>
</dbReference>
<dbReference type="Gene3D" id="2.120.10.30">
    <property type="entry name" value="TolB, C-terminal domain"/>
    <property type="match status" value="2"/>
</dbReference>
<gene>
    <name evidence="3" type="ORF">GBAR_LOCUS30166</name>
</gene>
<dbReference type="PROSITE" id="PS51125">
    <property type="entry name" value="NHL"/>
    <property type="match status" value="2"/>
</dbReference>
<dbReference type="AlphaFoldDB" id="A0AA35XF89"/>
<dbReference type="GO" id="GO:0000209">
    <property type="term" value="P:protein polyubiquitination"/>
    <property type="evidence" value="ECO:0007669"/>
    <property type="project" value="TreeGrafter"/>
</dbReference>
<dbReference type="GO" id="GO:0061630">
    <property type="term" value="F:ubiquitin protein ligase activity"/>
    <property type="evidence" value="ECO:0007669"/>
    <property type="project" value="TreeGrafter"/>
</dbReference>
<name>A0AA35XF89_GEOBA</name>
<dbReference type="SUPFAM" id="SSF63829">
    <property type="entry name" value="Calcium-dependent phosphotriesterase"/>
    <property type="match status" value="1"/>
</dbReference>
<proteinExistence type="predicted"/>
<keyword evidence="4" id="KW-1185">Reference proteome</keyword>
<sequence length="143" mass="15464">AISSDNTVFVAAFHCVKKFTLEGRFIASVGSKGSGRLQFDTPFAIAYNHTNNRVYVCDTLNHRITILNHDFTFHGSFGSTGSKAGQFNKPEGISVSRNGNVLVADFSNNRIKILDANGYHLSSITNTGAGERLGTTTQCGSWT</sequence>
<evidence type="ECO:0000256" key="2">
    <source>
        <dbReference type="PROSITE-ProRule" id="PRU00504"/>
    </source>
</evidence>
<dbReference type="InterPro" id="IPR011042">
    <property type="entry name" value="6-blade_b-propeller_TolB-like"/>
</dbReference>